<keyword evidence="2" id="KW-0813">Transport</keyword>
<feature type="transmembrane region" description="Helical" evidence="6">
    <location>
        <begin position="290"/>
        <end position="307"/>
    </location>
</feature>
<dbReference type="InterPro" id="IPR052983">
    <property type="entry name" value="MFS_Riboflavin_Transporter"/>
</dbReference>
<dbReference type="AlphaFoldDB" id="A0A934NUV3"/>
<feature type="transmembrane region" description="Helical" evidence="6">
    <location>
        <begin position="86"/>
        <end position="105"/>
    </location>
</feature>
<dbReference type="Pfam" id="PF07690">
    <property type="entry name" value="MFS_1"/>
    <property type="match status" value="1"/>
</dbReference>
<dbReference type="PANTHER" id="PTHR43385:SF1">
    <property type="entry name" value="RIBOFLAVIN TRANSPORTER RIBJ"/>
    <property type="match status" value="1"/>
</dbReference>
<dbReference type="InterPro" id="IPR036259">
    <property type="entry name" value="MFS_trans_sf"/>
</dbReference>
<accession>A0A934NUV3</accession>
<feature type="transmembrane region" description="Helical" evidence="6">
    <location>
        <begin position="52"/>
        <end position="74"/>
    </location>
</feature>
<evidence type="ECO:0000259" key="7">
    <source>
        <dbReference type="PROSITE" id="PS50850"/>
    </source>
</evidence>
<reference evidence="8" key="1">
    <citation type="submission" date="2020-12" db="EMBL/GenBank/DDBJ databases">
        <title>Antrihabitans popcorni sp. nov. and Antrihabitans auranticaus sp. nov., isolated from a larva cave.</title>
        <authorList>
            <person name="Lee S.D."/>
            <person name="Kim I.S."/>
        </authorList>
    </citation>
    <scope>NUCLEOTIDE SEQUENCE</scope>
    <source>
        <strain evidence="8">YC3-6</strain>
    </source>
</reference>
<evidence type="ECO:0000313" key="9">
    <source>
        <dbReference type="Proteomes" id="UP000655868"/>
    </source>
</evidence>
<feature type="transmembrane region" description="Helical" evidence="6">
    <location>
        <begin position="313"/>
        <end position="335"/>
    </location>
</feature>
<dbReference type="Proteomes" id="UP000655868">
    <property type="component" value="Unassembled WGS sequence"/>
</dbReference>
<comment type="caution">
    <text evidence="8">The sequence shown here is derived from an EMBL/GenBank/DDBJ whole genome shotgun (WGS) entry which is preliminary data.</text>
</comment>
<keyword evidence="3 6" id="KW-0812">Transmembrane</keyword>
<protein>
    <submittedName>
        <fullName evidence="8">MFS transporter</fullName>
    </submittedName>
</protein>
<feature type="transmembrane region" description="Helical" evidence="6">
    <location>
        <begin position="21"/>
        <end position="40"/>
    </location>
</feature>
<organism evidence="8 9">
    <name type="scientific">Antrihabitans stalagmiti</name>
    <dbReference type="NCBI Taxonomy" id="2799499"/>
    <lineage>
        <taxon>Bacteria</taxon>
        <taxon>Bacillati</taxon>
        <taxon>Actinomycetota</taxon>
        <taxon>Actinomycetes</taxon>
        <taxon>Mycobacteriales</taxon>
        <taxon>Nocardiaceae</taxon>
        <taxon>Antrihabitans</taxon>
    </lineage>
</organism>
<dbReference type="PROSITE" id="PS50850">
    <property type="entry name" value="MFS"/>
    <property type="match status" value="1"/>
</dbReference>
<dbReference type="Gene3D" id="1.20.1250.20">
    <property type="entry name" value="MFS general substrate transporter like domains"/>
    <property type="match status" value="1"/>
</dbReference>
<feature type="transmembrane region" description="Helical" evidence="6">
    <location>
        <begin position="258"/>
        <end position="278"/>
    </location>
</feature>
<feature type="transmembrane region" description="Helical" evidence="6">
    <location>
        <begin position="147"/>
        <end position="166"/>
    </location>
</feature>
<evidence type="ECO:0000256" key="1">
    <source>
        <dbReference type="ARBA" id="ARBA00004651"/>
    </source>
</evidence>
<dbReference type="SUPFAM" id="SSF103473">
    <property type="entry name" value="MFS general substrate transporter"/>
    <property type="match status" value="1"/>
</dbReference>
<dbReference type="InterPro" id="IPR011701">
    <property type="entry name" value="MFS"/>
</dbReference>
<dbReference type="GO" id="GO:0022857">
    <property type="term" value="F:transmembrane transporter activity"/>
    <property type="evidence" value="ECO:0007669"/>
    <property type="project" value="InterPro"/>
</dbReference>
<evidence type="ECO:0000256" key="2">
    <source>
        <dbReference type="ARBA" id="ARBA00022448"/>
    </source>
</evidence>
<evidence type="ECO:0000256" key="5">
    <source>
        <dbReference type="ARBA" id="ARBA00023136"/>
    </source>
</evidence>
<evidence type="ECO:0000313" key="8">
    <source>
        <dbReference type="EMBL" id="MBJ8341979.1"/>
    </source>
</evidence>
<evidence type="ECO:0000256" key="6">
    <source>
        <dbReference type="SAM" id="Phobius"/>
    </source>
</evidence>
<feature type="transmembrane region" description="Helical" evidence="6">
    <location>
        <begin position="178"/>
        <end position="197"/>
    </location>
</feature>
<sequence>MTATTAQPEPGHLDRAGLRRVLTVLCVTEITSWGILYYAFPVLAVSIATTTGWSMPTIVAAFSLSQLVAAFTGIPVGRIIDRTGPRVVMTAGSVLAVPSLIVVATAPTLPIFYAGWLATGVAMGAVLYPPAFAALTRWHGEGRVKALMILTLAAGLASTVFAPLTGVLVEQLDWRTTYLALAAILAAVTIPTHWWGLRGPWPHPAGNDGIDSDDHRAVVRSPAFATLVVALSLAAFAAFAGVFNLVPLLMERGFSPSLAAVTLGLGGAGQVLGRLGYLPLAARTSARSRLVGVIVVIAGTTAVLGISSAAAALIAISIGAGLARGIFTLVQATAITDRWGTTHYGRLNGLVSAPIVIVMALAPWAGTALSGATGSYAHTYLILAGIALLGSAVAAASVPRKGSAEWAIAAATVE</sequence>
<feature type="transmembrane region" description="Helical" evidence="6">
    <location>
        <begin position="377"/>
        <end position="398"/>
    </location>
</feature>
<evidence type="ECO:0000256" key="3">
    <source>
        <dbReference type="ARBA" id="ARBA00022692"/>
    </source>
</evidence>
<evidence type="ECO:0000256" key="4">
    <source>
        <dbReference type="ARBA" id="ARBA00022989"/>
    </source>
</evidence>
<dbReference type="PANTHER" id="PTHR43385">
    <property type="entry name" value="RIBOFLAVIN TRANSPORTER RIBJ"/>
    <property type="match status" value="1"/>
</dbReference>
<dbReference type="InterPro" id="IPR020846">
    <property type="entry name" value="MFS_dom"/>
</dbReference>
<keyword evidence="5 6" id="KW-0472">Membrane</keyword>
<dbReference type="EMBL" id="JAEMNV010000009">
    <property type="protein sequence ID" value="MBJ8341979.1"/>
    <property type="molecule type" value="Genomic_DNA"/>
</dbReference>
<comment type="subcellular location">
    <subcellularLocation>
        <location evidence="1">Cell membrane</location>
        <topology evidence="1">Multi-pass membrane protein</topology>
    </subcellularLocation>
</comment>
<dbReference type="GO" id="GO:0005886">
    <property type="term" value="C:plasma membrane"/>
    <property type="evidence" value="ECO:0007669"/>
    <property type="project" value="UniProtKB-SubCell"/>
</dbReference>
<feature type="transmembrane region" description="Helical" evidence="6">
    <location>
        <begin position="111"/>
        <end position="135"/>
    </location>
</feature>
<feature type="transmembrane region" description="Helical" evidence="6">
    <location>
        <begin position="347"/>
        <end position="365"/>
    </location>
</feature>
<name>A0A934NUV3_9NOCA</name>
<feature type="transmembrane region" description="Helical" evidence="6">
    <location>
        <begin position="224"/>
        <end position="246"/>
    </location>
</feature>
<dbReference type="RefSeq" id="WP_199707135.1">
    <property type="nucleotide sequence ID" value="NZ_JAEMNV010000009.1"/>
</dbReference>
<proteinExistence type="predicted"/>
<feature type="domain" description="Major facilitator superfamily (MFS) profile" evidence="7">
    <location>
        <begin position="18"/>
        <end position="402"/>
    </location>
</feature>
<keyword evidence="4 6" id="KW-1133">Transmembrane helix</keyword>
<gene>
    <name evidence="8" type="ORF">JGU71_24125</name>
</gene>
<keyword evidence="9" id="KW-1185">Reference proteome</keyword>